<evidence type="ECO:0000313" key="2">
    <source>
        <dbReference type="EMBL" id="APM37951.1"/>
    </source>
</evidence>
<dbReference type="GO" id="GO:0006355">
    <property type="term" value="P:regulation of DNA-templated transcription"/>
    <property type="evidence" value="ECO:0007669"/>
    <property type="project" value="InterPro"/>
</dbReference>
<reference evidence="2 3" key="1">
    <citation type="submission" date="2016-12" db="EMBL/GenBank/DDBJ databases">
        <title>Complete genome sequence of Clostridium kluyveri JZZ isolated from the pit mud of a Chinese flavor liquor-making factory.</title>
        <authorList>
            <person name="Wang Y."/>
        </authorList>
    </citation>
    <scope>NUCLEOTIDE SEQUENCE [LARGE SCALE GENOMIC DNA]</scope>
    <source>
        <strain evidence="2 3">JZZ</strain>
    </source>
</reference>
<dbReference type="InterPro" id="IPR000551">
    <property type="entry name" value="MerR-type_HTH_dom"/>
</dbReference>
<dbReference type="InterPro" id="IPR009061">
    <property type="entry name" value="DNA-bd_dom_put_sf"/>
</dbReference>
<name>A0A1L5F4K3_CLOKL</name>
<organism evidence="2 3">
    <name type="scientific">Clostridium kluyveri</name>
    <dbReference type="NCBI Taxonomy" id="1534"/>
    <lineage>
        <taxon>Bacteria</taxon>
        <taxon>Bacillati</taxon>
        <taxon>Bacillota</taxon>
        <taxon>Clostridia</taxon>
        <taxon>Eubacteriales</taxon>
        <taxon>Clostridiaceae</taxon>
        <taxon>Clostridium</taxon>
    </lineage>
</organism>
<evidence type="ECO:0000313" key="3">
    <source>
        <dbReference type="Proteomes" id="UP000184604"/>
    </source>
</evidence>
<dbReference type="PROSITE" id="PS50937">
    <property type="entry name" value="HTH_MERR_2"/>
    <property type="match status" value="1"/>
</dbReference>
<sequence length="26" mass="2998">MYSIGKFAEKLGVTIQTLRNWDKKGN</sequence>
<dbReference type="AlphaFoldDB" id="A0A1L5F4K3"/>
<protein>
    <recommendedName>
        <fullName evidence="1">HTH merR-type domain-containing protein</fullName>
    </recommendedName>
</protein>
<accession>A0A1L5F4K3</accession>
<feature type="domain" description="HTH merR-type" evidence="1">
    <location>
        <begin position="1"/>
        <end position="26"/>
    </location>
</feature>
<dbReference type="Proteomes" id="UP000184604">
    <property type="component" value="Chromosome"/>
</dbReference>
<proteinExistence type="predicted"/>
<dbReference type="Gene3D" id="1.10.1660.10">
    <property type="match status" value="1"/>
</dbReference>
<dbReference type="EMBL" id="CP018335">
    <property type="protein sequence ID" value="APM37951.1"/>
    <property type="molecule type" value="Genomic_DNA"/>
</dbReference>
<gene>
    <name evidence="2" type="ORF">BS101_03980</name>
</gene>
<dbReference type="RefSeq" id="WP_073537647.1">
    <property type="nucleotide sequence ID" value="NZ_CP018335.1"/>
</dbReference>
<dbReference type="Pfam" id="PF00376">
    <property type="entry name" value="MerR"/>
    <property type="match status" value="1"/>
</dbReference>
<dbReference type="GO" id="GO:0003677">
    <property type="term" value="F:DNA binding"/>
    <property type="evidence" value="ECO:0007669"/>
    <property type="project" value="InterPro"/>
</dbReference>
<dbReference type="SUPFAM" id="SSF46955">
    <property type="entry name" value="Putative DNA-binding domain"/>
    <property type="match status" value="1"/>
</dbReference>
<evidence type="ECO:0000259" key="1">
    <source>
        <dbReference type="PROSITE" id="PS50937"/>
    </source>
</evidence>